<dbReference type="EMBL" id="JAGRPV010000001">
    <property type="protein sequence ID" value="MDI4649081.1"/>
    <property type="molecule type" value="Genomic_DNA"/>
</dbReference>
<dbReference type="InterPro" id="IPR001763">
    <property type="entry name" value="Rhodanese-like_dom"/>
</dbReference>
<accession>A0ABT6TRC3</accession>
<keyword evidence="2" id="KW-0677">Repeat</keyword>
<dbReference type="GO" id="GO:0016740">
    <property type="term" value="F:transferase activity"/>
    <property type="evidence" value="ECO:0007669"/>
    <property type="project" value="UniProtKB-KW"/>
</dbReference>
<protein>
    <submittedName>
        <fullName evidence="4">Sulfurtransferase</fullName>
        <ecNumber evidence="4">2.8.1.-</ecNumber>
    </submittedName>
</protein>
<dbReference type="SUPFAM" id="SSF52821">
    <property type="entry name" value="Rhodanese/Cell cycle control phosphatase"/>
    <property type="match status" value="2"/>
</dbReference>
<evidence type="ECO:0000259" key="3">
    <source>
        <dbReference type="PROSITE" id="PS50206"/>
    </source>
</evidence>
<dbReference type="RefSeq" id="WP_282911746.1">
    <property type="nucleotide sequence ID" value="NZ_JAGRPV010000001.1"/>
</dbReference>
<dbReference type="CDD" id="cd01449">
    <property type="entry name" value="TST_Repeat_2"/>
    <property type="match status" value="1"/>
</dbReference>
<dbReference type="Pfam" id="PF00581">
    <property type="entry name" value="Rhodanese"/>
    <property type="match status" value="2"/>
</dbReference>
<dbReference type="CDD" id="cd01448">
    <property type="entry name" value="TST_Repeat_1"/>
    <property type="match status" value="1"/>
</dbReference>
<comment type="caution">
    <text evidence="4">The sequence shown here is derived from an EMBL/GenBank/DDBJ whole genome shotgun (WGS) entry which is preliminary data.</text>
</comment>
<dbReference type="EC" id="2.8.1.-" evidence="4"/>
<dbReference type="PANTHER" id="PTHR11364">
    <property type="entry name" value="THIOSULFATE SULFERTANSFERASE"/>
    <property type="match status" value="1"/>
</dbReference>
<dbReference type="SMART" id="SM00450">
    <property type="entry name" value="RHOD"/>
    <property type="match status" value="2"/>
</dbReference>
<dbReference type="Proteomes" id="UP001161691">
    <property type="component" value="Unassembled WGS sequence"/>
</dbReference>
<evidence type="ECO:0000256" key="1">
    <source>
        <dbReference type="ARBA" id="ARBA00022679"/>
    </source>
</evidence>
<evidence type="ECO:0000256" key="2">
    <source>
        <dbReference type="ARBA" id="ARBA00022737"/>
    </source>
</evidence>
<dbReference type="Gene3D" id="3.40.250.10">
    <property type="entry name" value="Rhodanese-like domain"/>
    <property type="match status" value="2"/>
</dbReference>
<dbReference type="PROSITE" id="PS00380">
    <property type="entry name" value="RHODANESE_1"/>
    <property type="match status" value="1"/>
</dbReference>
<organism evidence="4 5">
    <name type="scientific">Cohnella hashimotonis</name>
    <dbReference type="NCBI Taxonomy" id="2826895"/>
    <lineage>
        <taxon>Bacteria</taxon>
        <taxon>Bacillati</taxon>
        <taxon>Bacillota</taxon>
        <taxon>Bacilli</taxon>
        <taxon>Bacillales</taxon>
        <taxon>Paenibacillaceae</taxon>
        <taxon>Cohnella</taxon>
    </lineage>
</organism>
<sequence>MSNLISIREAAALLGKPNVVFADVRFVLGQPDEGRRAYGEGHIPGAVFFDLNADLSGPKEQHGGGHPLPPLDAFARKLGAAGIGEETEVVVYDDQGGSIAARLWWTLKYLGHERVRLLAEGYSGWSDAGHPVTRELPAPVARTFVARVNEALLADVGRVQAAIGREGAVLIDARKPAHYTGEDTSKYAKAGHIPGAINRFWEAGSPGGFFQGAAAQKARFEDIPVDAEIIVYCGAGVTATPNVLALAEAGYPNVKLYVGSWSDWVSYGENPIATGNEETPRQA</sequence>
<dbReference type="PANTHER" id="PTHR11364:SF27">
    <property type="entry name" value="SULFURTRANSFERASE"/>
    <property type="match status" value="1"/>
</dbReference>
<reference evidence="4" key="1">
    <citation type="submission" date="2023-04" db="EMBL/GenBank/DDBJ databases">
        <title>Comparative genomic analysis of Cohnella hashimotonis sp. nov., isolated from the International Space Station.</title>
        <authorList>
            <person name="Venkateswaran K."/>
            <person name="Simpson A."/>
        </authorList>
    </citation>
    <scope>NUCLEOTIDE SEQUENCE</scope>
    <source>
        <strain evidence="4">F6_2S_P_1</strain>
    </source>
</reference>
<dbReference type="InterPro" id="IPR036873">
    <property type="entry name" value="Rhodanese-like_dom_sf"/>
</dbReference>
<evidence type="ECO:0000313" key="5">
    <source>
        <dbReference type="Proteomes" id="UP001161691"/>
    </source>
</evidence>
<feature type="domain" description="Rhodanese" evidence="3">
    <location>
        <begin position="164"/>
        <end position="273"/>
    </location>
</feature>
<proteinExistence type="predicted"/>
<dbReference type="InterPro" id="IPR001307">
    <property type="entry name" value="Thiosulphate_STrfase_CS"/>
</dbReference>
<feature type="domain" description="Rhodanese" evidence="3">
    <location>
        <begin position="15"/>
        <end position="134"/>
    </location>
</feature>
<gene>
    <name evidence="4" type="ORF">KB449_29350</name>
</gene>
<keyword evidence="1 4" id="KW-0808">Transferase</keyword>
<dbReference type="PROSITE" id="PS50206">
    <property type="entry name" value="RHODANESE_3"/>
    <property type="match status" value="2"/>
</dbReference>
<name>A0ABT6TRC3_9BACL</name>
<keyword evidence="5" id="KW-1185">Reference proteome</keyword>
<dbReference type="InterPro" id="IPR045078">
    <property type="entry name" value="TST/MPST-like"/>
</dbReference>
<evidence type="ECO:0000313" key="4">
    <source>
        <dbReference type="EMBL" id="MDI4649081.1"/>
    </source>
</evidence>